<dbReference type="KEGG" id="nha:Nham_2745"/>
<gene>
    <name evidence="2" type="ordered locus">Nham_2745</name>
</gene>
<keyword evidence="1" id="KW-1133">Transmembrane helix</keyword>
<evidence type="ECO:0000313" key="3">
    <source>
        <dbReference type="Proteomes" id="UP000001953"/>
    </source>
</evidence>
<dbReference type="AlphaFoldDB" id="Q1QJS3"/>
<dbReference type="EMBL" id="CP000319">
    <property type="protein sequence ID" value="ABE63524.1"/>
    <property type="molecule type" value="Genomic_DNA"/>
</dbReference>
<name>Q1QJS3_NITHX</name>
<dbReference type="STRING" id="323097.Nham_2745"/>
<protein>
    <submittedName>
        <fullName evidence="2">Uncharacterized protein</fullName>
    </submittedName>
</protein>
<feature type="transmembrane region" description="Helical" evidence="1">
    <location>
        <begin position="12"/>
        <end position="43"/>
    </location>
</feature>
<keyword evidence="1" id="KW-0812">Transmembrane</keyword>
<evidence type="ECO:0000313" key="2">
    <source>
        <dbReference type="EMBL" id="ABE63524.1"/>
    </source>
</evidence>
<keyword evidence="1" id="KW-0472">Membrane</keyword>
<dbReference type="HOGENOM" id="CLU_2451633_0_0_5"/>
<organism evidence="2 3">
    <name type="scientific">Nitrobacter hamburgensis (strain DSM 10229 / NCIMB 13809 / X14)</name>
    <dbReference type="NCBI Taxonomy" id="323097"/>
    <lineage>
        <taxon>Bacteria</taxon>
        <taxon>Pseudomonadati</taxon>
        <taxon>Pseudomonadota</taxon>
        <taxon>Alphaproteobacteria</taxon>
        <taxon>Hyphomicrobiales</taxon>
        <taxon>Nitrobacteraceae</taxon>
        <taxon>Nitrobacter</taxon>
    </lineage>
</organism>
<accession>Q1QJS3</accession>
<feature type="transmembrane region" description="Helical" evidence="1">
    <location>
        <begin position="63"/>
        <end position="85"/>
    </location>
</feature>
<dbReference type="Proteomes" id="UP000001953">
    <property type="component" value="Chromosome"/>
</dbReference>
<reference evidence="2 3" key="1">
    <citation type="submission" date="2006-03" db="EMBL/GenBank/DDBJ databases">
        <title>Complete sequence of chromosome of Nitrobacter hamburgensis X14.</title>
        <authorList>
            <consortium name="US DOE Joint Genome Institute"/>
            <person name="Copeland A."/>
            <person name="Lucas S."/>
            <person name="Lapidus A."/>
            <person name="Barry K."/>
            <person name="Detter J.C."/>
            <person name="Glavina del Rio T."/>
            <person name="Hammon N."/>
            <person name="Israni S."/>
            <person name="Dalin E."/>
            <person name="Tice H."/>
            <person name="Pitluck S."/>
            <person name="Chain P."/>
            <person name="Malfatti S."/>
            <person name="Shin M."/>
            <person name="Vergez L."/>
            <person name="Schmutz J."/>
            <person name="Larimer F."/>
            <person name="Land M."/>
            <person name="Hauser L."/>
            <person name="Kyrpides N."/>
            <person name="Ivanova N."/>
            <person name="Ward B."/>
            <person name="Arp D."/>
            <person name="Klotz M."/>
            <person name="Stein L."/>
            <person name="O'Mullan G."/>
            <person name="Starkenburg S."/>
            <person name="Sayavedra L."/>
            <person name="Poret-Peterson A.T."/>
            <person name="Gentry M.E."/>
            <person name="Bruce D."/>
            <person name="Richardson P."/>
        </authorList>
    </citation>
    <scope>NUCLEOTIDE SEQUENCE [LARGE SCALE GENOMIC DNA]</scope>
    <source>
        <strain evidence="3">DSM 10229 / NCIMB 13809 / X14</strain>
    </source>
</reference>
<evidence type="ECO:0000256" key="1">
    <source>
        <dbReference type="SAM" id="Phobius"/>
    </source>
</evidence>
<dbReference type="OrthoDB" id="8265394at2"/>
<sequence>MLNIVGRVFLTVIIPLYGGYVGTSLNTFDIYLVLAASWSLWAYGQPGPQQLWQTGGWAGVLKGWLLMAVAILLVAGPAYGVGYLITRMSN</sequence>
<keyword evidence="3" id="KW-1185">Reference proteome</keyword>
<proteinExistence type="predicted"/>